<reference evidence="2" key="1">
    <citation type="submission" date="2022-11" db="EMBL/GenBank/DDBJ databases">
        <title>Centuries of genome instability and evolution in soft-shell clam transmissible cancer (bioRxiv).</title>
        <authorList>
            <person name="Hart S.F.M."/>
            <person name="Yonemitsu M.A."/>
            <person name="Giersch R.M."/>
            <person name="Beal B.F."/>
            <person name="Arriagada G."/>
            <person name="Davis B.W."/>
            <person name="Ostrander E.A."/>
            <person name="Goff S.P."/>
            <person name="Metzger M.J."/>
        </authorList>
    </citation>
    <scope>NUCLEOTIDE SEQUENCE</scope>
    <source>
        <strain evidence="2">MELC-2E11</strain>
        <tissue evidence="2">Siphon/mantle</tissue>
    </source>
</reference>
<gene>
    <name evidence="2" type="ORF">MAR_004057</name>
</gene>
<dbReference type="EMBL" id="CP111020">
    <property type="protein sequence ID" value="WAR13952.1"/>
    <property type="molecule type" value="Genomic_DNA"/>
</dbReference>
<name>A0ABY7EXF9_MYAAR</name>
<proteinExistence type="predicted"/>
<feature type="region of interest" description="Disordered" evidence="1">
    <location>
        <begin position="105"/>
        <end position="128"/>
    </location>
</feature>
<evidence type="ECO:0000313" key="2">
    <source>
        <dbReference type="EMBL" id="WAR13952.1"/>
    </source>
</evidence>
<evidence type="ECO:0000256" key="1">
    <source>
        <dbReference type="SAM" id="MobiDB-lite"/>
    </source>
</evidence>
<protein>
    <submittedName>
        <fullName evidence="2">Uncharacterized protein</fullName>
    </submittedName>
</protein>
<accession>A0ABY7EXF9</accession>
<evidence type="ECO:0000313" key="3">
    <source>
        <dbReference type="Proteomes" id="UP001164746"/>
    </source>
</evidence>
<organism evidence="2 3">
    <name type="scientific">Mya arenaria</name>
    <name type="common">Soft-shell clam</name>
    <dbReference type="NCBI Taxonomy" id="6604"/>
    <lineage>
        <taxon>Eukaryota</taxon>
        <taxon>Metazoa</taxon>
        <taxon>Spiralia</taxon>
        <taxon>Lophotrochozoa</taxon>
        <taxon>Mollusca</taxon>
        <taxon>Bivalvia</taxon>
        <taxon>Autobranchia</taxon>
        <taxon>Heteroconchia</taxon>
        <taxon>Euheterodonta</taxon>
        <taxon>Imparidentia</taxon>
        <taxon>Neoheterodontei</taxon>
        <taxon>Myida</taxon>
        <taxon>Myoidea</taxon>
        <taxon>Myidae</taxon>
        <taxon>Mya</taxon>
    </lineage>
</organism>
<dbReference type="Proteomes" id="UP001164746">
    <property type="component" value="Chromosome 9"/>
</dbReference>
<sequence>MKLLQNFSINYHSPSLSHYPELIVITGGGHCCELVGGCPSVLDLGAACEFHYILDIALLNQIKATANLSLLETEHKQNICQEAMCSQAVNNETFVGVLYDKDVDLNQKHPPKKQDKADKKQLHSASNHEVHIPHENIQNLRETKTPNTSVCDTNEQIGNEGEFNEILRAVSLQNTNDNSVDKSKDQGKKYDVVNGKNMGHYVPGLQHGIVYAKTRDRRVLGLQHAVHYAKIRD</sequence>
<keyword evidence="3" id="KW-1185">Reference proteome</keyword>
<feature type="non-terminal residue" evidence="2">
    <location>
        <position position="233"/>
    </location>
</feature>